<dbReference type="PATRIC" id="fig|1082931.4.peg.212"/>
<keyword evidence="1" id="KW-0418">Kinase</keyword>
<dbReference type="HOGENOM" id="CLU_058005_2_0_5"/>
<reference evidence="1 2" key="1">
    <citation type="journal article" date="2012" name="J. Bacteriol.">
        <title>Complete genome sequence of Pelagibacterium halotolerans B2T.</title>
        <authorList>
            <person name="Huo Y.Y."/>
            <person name="Cheng H."/>
            <person name="Han X.F."/>
            <person name="Jiang X.W."/>
            <person name="Sun C."/>
            <person name="Zhang X.Q."/>
            <person name="Zhu X.F."/>
            <person name="Liu Y.F."/>
            <person name="Li P.F."/>
            <person name="Ni P.X."/>
            <person name="Wu M."/>
        </authorList>
    </citation>
    <scope>NUCLEOTIDE SEQUENCE [LARGE SCALE GENOMIC DNA]</scope>
    <source>
        <strain evidence="2">DSM 22347 / JCM 15775 / CGMCC 1.7692 / B2</strain>
    </source>
</reference>
<dbReference type="InterPro" id="IPR042257">
    <property type="entry name" value="DGOK_C"/>
</dbReference>
<dbReference type="Proteomes" id="UP000008850">
    <property type="component" value="Chromosome"/>
</dbReference>
<dbReference type="InterPro" id="IPR007729">
    <property type="entry name" value="DGOK"/>
</dbReference>
<dbReference type="SUPFAM" id="SSF53067">
    <property type="entry name" value="Actin-like ATPase domain"/>
    <property type="match status" value="1"/>
</dbReference>
<dbReference type="Gene3D" id="3.30.420.300">
    <property type="entry name" value="2-keto-3-deoxy-galactonokinase, substrate binding domain"/>
    <property type="match status" value="1"/>
</dbReference>
<organism evidence="1 2">
    <name type="scientific">Pelagibacterium halotolerans (strain DSM 22347 / JCM 15775 / CGMCC 1.7692 / B2)</name>
    <dbReference type="NCBI Taxonomy" id="1082931"/>
    <lineage>
        <taxon>Bacteria</taxon>
        <taxon>Pseudomonadati</taxon>
        <taxon>Pseudomonadota</taxon>
        <taxon>Alphaproteobacteria</taxon>
        <taxon>Hyphomicrobiales</taxon>
        <taxon>Devosiaceae</taxon>
        <taxon>Pelagibacterium</taxon>
    </lineage>
</organism>
<proteinExistence type="predicted"/>
<dbReference type="GO" id="GO:0034194">
    <property type="term" value="P:D-galactonate catabolic process"/>
    <property type="evidence" value="ECO:0007669"/>
    <property type="project" value="InterPro"/>
</dbReference>
<dbReference type="GO" id="GO:0008671">
    <property type="term" value="F:2-dehydro-3-deoxygalactonokinase activity"/>
    <property type="evidence" value="ECO:0007669"/>
    <property type="project" value="InterPro"/>
</dbReference>
<dbReference type="STRING" id="1082931.KKY_212"/>
<dbReference type="KEGG" id="phl:KKY_212"/>
<name>G4R7W2_PELHB</name>
<sequence>MPLTADWIALDWGTSNMRAWAMGADNSVLARGDSAKGMGQLSPSEFEPALLDIVEQWLDIQRVTPVIGCGMVGARQGWIEAEYAKTPTPPIATAPTRAPAADRRISVFILPGVSQSAPPDVMRGEETQIAGYVAAHGTSGILCLPGTHSKWVEIADGRIARFRTAMTGEIFALLAEKSVLRHSVGTGEWSNDGFASGVSEALGDPEIVTKLFSIRAGSLLEGTSPQASRSRLSGLLIGSELAGTIDYWRGKEVALIGASQLSTLYRKALAIAGVSARLFDAEEMTLAGLCAARAALEDAQ</sequence>
<dbReference type="EMBL" id="CP003075">
    <property type="protein sequence ID" value="AEQ50257.1"/>
    <property type="molecule type" value="Genomic_DNA"/>
</dbReference>
<dbReference type="Gene3D" id="3.30.420.310">
    <property type="entry name" value="2-keto-3-deoxy-galactonokinase, C-terminal domain"/>
    <property type="match status" value="1"/>
</dbReference>
<keyword evidence="1" id="KW-0808">Transferase</keyword>
<evidence type="ECO:0000313" key="2">
    <source>
        <dbReference type="Proteomes" id="UP000008850"/>
    </source>
</evidence>
<dbReference type="AlphaFoldDB" id="G4R7W2"/>
<dbReference type="RefSeq" id="WP_014129407.1">
    <property type="nucleotide sequence ID" value="NC_016078.1"/>
</dbReference>
<dbReference type="Pfam" id="PF05035">
    <property type="entry name" value="DGOK"/>
    <property type="match status" value="1"/>
</dbReference>
<accession>G4R7W2</accession>
<protein>
    <submittedName>
        <fullName evidence="1">2-dehydro-3-deoxygalactonokinase</fullName>
    </submittedName>
</protein>
<dbReference type="InterPro" id="IPR042258">
    <property type="entry name" value="DGOK_N"/>
</dbReference>
<keyword evidence="2" id="KW-1185">Reference proteome</keyword>
<dbReference type="InterPro" id="IPR043129">
    <property type="entry name" value="ATPase_NBD"/>
</dbReference>
<gene>
    <name evidence="1" type="ordered locus">KKY_212</name>
</gene>
<dbReference type="eggNOG" id="COG3734">
    <property type="taxonomic scope" value="Bacteria"/>
</dbReference>
<evidence type="ECO:0000313" key="1">
    <source>
        <dbReference type="EMBL" id="AEQ50257.1"/>
    </source>
</evidence>